<dbReference type="RefSeq" id="WP_103460945.1">
    <property type="nucleotide sequence ID" value="NZ_PPXD01000019.1"/>
</dbReference>
<dbReference type="EMBL" id="PPXD01000019">
    <property type="protein sequence ID" value="POH64637.1"/>
    <property type="molecule type" value="Genomic_DNA"/>
</dbReference>
<sequence length="81" mass="8541">MSGKDLGDSDQTRKDTSYSPASETETQAKQDESPPAAVDPDVADKVKVAPGTGGPDDFGDVEVNEEDINLPPFGEHVEPPD</sequence>
<evidence type="ECO:0000313" key="2">
    <source>
        <dbReference type="EMBL" id="POH64637.1"/>
    </source>
</evidence>
<feature type="compositionally biased region" description="Acidic residues" evidence="1">
    <location>
        <begin position="57"/>
        <end position="68"/>
    </location>
</feature>
<proteinExistence type="predicted"/>
<feature type="compositionally biased region" description="Basic and acidic residues" evidence="1">
    <location>
        <begin position="1"/>
        <end position="16"/>
    </location>
</feature>
<dbReference type="AlphaFoldDB" id="A0A2S3ZDP9"/>
<dbReference type="Proteomes" id="UP000237340">
    <property type="component" value="Unassembled WGS sequence"/>
</dbReference>
<evidence type="ECO:0000256" key="1">
    <source>
        <dbReference type="SAM" id="MobiDB-lite"/>
    </source>
</evidence>
<feature type="region of interest" description="Disordered" evidence="1">
    <location>
        <begin position="1"/>
        <end position="81"/>
    </location>
</feature>
<evidence type="ECO:0000313" key="3">
    <source>
        <dbReference type="Proteomes" id="UP000237340"/>
    </source>
</evidence>
<accession>A0A2S3ZDP9</accession>
<protein>
    <submittedName>
        <fullName evidence="2">Uncharacterized protein</fullName>
    </submittedName>
</protein>
<reference evidence="2 3" key="1">
    <citation type="submission" date="2018-01" db="EMBL/GenBank/DDBJ databases">
        <title>Cryobacterium sp. nov., from glaciers in China.</title>
        <authorList>
            <person name="Liu Q."/>
            <person name="Xin Y.-H."/>
        </authorList>
    </citation>
    <scope>NUCLEOTIDE SEQUENCE [LARGE SCALE GENOMIC DNA]</scope>
    <source>
        <strain evidence="2 3">TMN-42</strain>
    </source>
</reference>
<name>A0A2S3ZDP9_9MICO</name>
<keyword evidence="3" id="KW-1185">Reference proteome</keyword>
<gene>
    <name evidence="2" type="ORF">C3B61_12170</name>
</gene>
<comment type="caution">
    <text evidence="2">The sequence shown here is derived from an EMBL/GenBank/DDBJ whole genome shotgun (WGS) entry which is preliminary data.</text>
</comment>
<organism evidence="2 3">
    <name type="scientific">Cryobacterium zongtaii</name>
    <dbReference type="NCBI Taxonomy" id="1259217"/>
    <lineage>
        <taxon>Bacteria</taxon>
        <taxon>Bacillati</taxon>
        <taxon>Actinomycetota</taxon>
        <taxon>Actinomycetes</taxon>
        <taxon>Micrococcales</taxon>
        <taxon>Microbacteriaceae</taxon>
        <taxon>Cryobacterium</taxon>
    </lineage>
</organism>